<protein>
    <submittedName>
        <fullName evidence="1">Uncharacterized protein</fullName>
    </submittedName>
</protein>
<dbReference type="EMBL" id="PGGS01000534">
    <property type="protein sequence ID" value="PNH03211.1"/>
    <property type="molecule type" value="Genomic_DNA"/>
</dbReference>
<feature type="non-terminal residue" evidence="1">
    <location>
        <position position="1"/>
    </location>
</feature>
<dbReference type="Proteomes" id="UP000236333">
    <property type="component" value="Unassembled WGS sequence"/>
</dbReference>
<accession>A0A2J7ZSG4</accession>
<proteinExistence type="predicted"/>
<keyword evidence="2" id="KW-1185">Reference proteome</keyword>
<evidence type="ECO:0000313" key="1">
    <source>
        <dbReference type="EMBL" id="PNH03211.1"/>
    </source>
</evidence>
<evidence type="ECO:0000313" key="2">
    <source>
        <dbReference type="Proteomes" id="UP000236333"/>
    </source>
</evidence>
<name>A0A2J7ZSG4_9CHLO</name>
<organism evidence="1 2">
    <name type="scientific">Tetrabaena socialis</name>
    <dbReference type="NCBI Taxonomy" id="47790"/>
    <lineage>
        <taxon>Eukaryota</taxon>
        <taxon>Viridiplantae</taxon>
        <taxon>Chlorophyta</taxon>
        <taxon>core chlorophytes</taxon>
        <taxon>Chlorophyceae</taxon>
        <taxon>CS clade</taxon>
        <taxon>Chlamydomonadales</taxon>
        <taxon>Tetrabaenaceae</taxon>
        <taxon>Tetrabaena</taxon>
    </lineage>
</organism>
<comment type="caution">
    <text evidence="1">The sequence shown here is derived from an EMBL/GenBank/DDBJ whole genome shotgun (WGS) entry which is preliminary data.</text>
</comment>
<feature type="non-terminal residue" evidence="1">
    <location>
        <position position="147"/>
    </location>
</feature>
<reference evidence="1 2" key="1">
    <citation type="journal article" date="2017" name="Mol. Biol. Evol.">
        <title>The 4-celled Tetrabaena socialis nuclear genome reveals the essential components for genetic control of cell number at the origin of multicellularity in the volvocine lineage.</title>
        <authorList>
            <person name="Featherston J."/>
            <person name="Arakaki Y."/>
            <person name="Hanschen E.R."/>
            <person name="Ferris P.J."/>
            <person name="Michod R.E."/>
            <person name="Olson B.J.S.C."/>
            <person name="Nozaki H."/>
            <person name="Durand P.M."/>
        </authorList>
    </citation>
    <scope>NUCLEOTIDE SEQUENCE [LARGE SCALE GENOMIC DNA]</scope>
    <source>
        <strain evidence="1 2">NIES-571</strain>
    </source>
</reference>
<dbReference type="AlphaFoldDB" id="A0A2J7ZSG4"/>
<sequence>TCPDVPGYTFLKPYYDLLGFDISCSVVGARTVNDLGSQCSITPACKLFNLFVRDGQIQSCNKKFPGTADTPILGLLVSQQTTLMPQPCMGVYISNTAIPCPNVPGFTFSQYYDLPGHDLSCSPVGTTTMMDLGLQCSITPGCKLFNL</sequence>
<gene>
    <name evidence="1" type="ORF">TSOC_010747</name>
</gene>